<protein>
    <submittedName>
        <fullName evidence="2 3">Uncharacterized protein</fullName>
    </submittedName>
</protein>
<dbReference type="EnsemblFungi" id="MAPG_10263T0">
    <property type="protein sequence ID" value="MAPG_10263T0"/>
    <property type="gene ID" value="MAPG_10263"/>
</dbReference>
<reference evidence="3" key="4">
    <citation type="journal article" date="2015" name="G3 (Bethesda)">
        <title>Genome sequences of three phytopathogenic species of the Magnaporthaceae family of fungi.</title>
        <authorList>
            <person name="Okagaki L.H."/>
            <person name="Nunes C.C."/>
            <person name="Sailsbery J."/>
            <person name="Clay B."/>
            <person name="Brown D."/>
            <person name="John T."/>
            <person name="Oh Y."/>
            <person name="Young N."/>
            <person name="Fitzgerald M."/>
            <person name="Haas B.J."/>
            <person name="Zeng Q."/>
            <person name="Young S."/>
            <person name="Adiconis X."/>
            <person name="Fan L."/>
            <person name="Levin J.Z."/>
            <person name="Mitchell T.K."/>
            <person name="Okubara P.A."/>
            <person name="Farman M.L."/>
            <person name="Kohn L.M."/>
            <person name="Birren B."/>
            <person name="Ma L.-J."/>
            <person name="Dean R.A."/>
        </authorList>
    </citation>
    <scope>NUCLEOTIDE SEQUENCE</scope>
    <source>
        <strain evidence="3">ATCC 64411 / 73-15</strain>
    </source>
</reference>
<dbReference type="EMBL" id="ADBL01002296">
    <property type="status" value="NOT_ANNOTATED_CDS"/>
    <property type="molecule type" value="Genomic_DNA"/>
</dbReference>
<dbReference type="AlphaFoldDB" id="A0A0C4EC49"/>
<dbReference type="VEuPathDB" id="FungiDB:MAPG_10263"/>
<gene>
    <name evidence="2" type="ORF">MAPG_10263</name>
</gene>
<evidence type="ECO:0000313" key="3">
    <source>
        <dbReference type="EnsemblFungi" id="MAPG_10263T0"/>
    </source>
</evidence>
<feature type="region of interest" description="Disordered" evidence="1">
    <location>
        <begin position="334"/>
        <end position="358"/>
    </location>
</feature>
<dbReference type="Proteomes" id="UP000011715">
    <property type="component" value="Unassembled WGS sequence"/>
</dbReference>
<feature type="region of interest" description="Disordered" evidence="1">
    <location>
        <begin position="1"/>
        <end position="38"/>
    </location>
</feature>
<reference evidence="3" key="5">
    <citation type="submission" date="2015-06" db="UniProtKB">
        <authorList>
            <consortium name="EnsemblFungi"/>
        </authorList>
    </citation>
    <scope>IDENTIFICATION</scope>
    <source>
        <strain evidence="3">ATCC 64411</strain>
    </source>
</reference>
<feature type="compositionally biased region" description="Basic and acidic residues" evidence="1">
    <location>
        <begin position="1"/>
        <end position="10"/>
    </location>
</feature>
<reference evidence="4" key="1">
    <citation type="submission" date="2010-05" db="EMBL/GenBank/DDBJ databases">
        <title>The genome sequence of Magnaporthe poae strain ATCC 64411.</title>
        <authorList>
            <person name="Ma L.-J."/>
            <person name="Dead R."/>
            <person name="Young S."/>
            <person name="Zeng Q."/>
            <person name="Koehrsen M."/>
            <person name="Alvarado L."/>
            <person name="Berlin A."/>
            <person name="Chapman S.B."/>
            <person name="Chen Z."/>
            <person name="Freedman E."/>
            <person name="Gellesch M."/>
            <person name="Goldberg J."/>
            <person name="Griggs A."/>
            <person name="Gujja S."/>
            <person name="Heilman E.R."/>
            <person name="Heiman D."/>
            <person name="Hepburn T."/>
            <person name="Howarth C."/>
            <person name="Jen D."/>
            <person name="Larson L."/>
            <person name="Mehta T."/>
            <person name="Neiman D."/>
            <person name="Pearson M."/>
            <person name="Roberts A."/>
            <person name="Saif S."/>
            <person name="Shea T."/>
            <person name="Shenoy N."/>
            <person name="Sisk P."/>
            <person name="Stolte C."/>
            <person name="Sykes S."/>
            <person name="Walk T."/>
            <person name="White J."/>
            <person name="Yandava C."/>
            <person name="Haas B."/>
            <person name="Nusbaum C."/>
            <person name="Birren B."/>
        </authorList>
    </citation>
    <scope>NUCLEOTIDE SEQUENCE [LARGE SCALE GENOMIC DNA]</scope>
    <source>
        <strain evidence="4">ATCC 64411 / 73-15</strain>
    </source>
</reference>
<evidence type="ECO:0000313" key="2">
    <source>
        <dbReference type="EMBL" id="KLU90409.1"/>
    </source>
</evidence>
<proteinExistence type="predicted"/>
<reference evidence="2" key="2">
    <citation type="submission" date="2010-05" db="EMBL/GenBank/DDBJ databases">
        <title>The Genome Sequence of Magnaporthe poae strain ATCC 64411.</title>
        <authorList>
            <consortium name="The Broad Institute Genome Sequencing Platform"/>
            <consortium name="Broad Institute Genome Sequencing Center for Infectious Disease"/>
            <person name="Ma L.-J."/>
            <person name="Dead R."/>
            <person name="Young S."/>
            <person name="Zeng Q."/>
            <person name="Koehrsen M."/>
            <person name="Alvarado L."/>
            <person name="Berlin A."/>
            <person name="Chapman S.B."/>
            <person name="Chen Z."/>
            <person name="Freedman E."/>
            <person name="Gellesch M."/>
            <person name="Goldberg J."/>
            <person name="Griggs A."/>
            <person name="Gujja S."/>
            <person name="Heilman E.R."/>
            <person name="Heiman D."/>
            <person name="Hepburn T."/>
            <person name="Howarth C."/>
            <person name="Jen D."/>
            <person name="Larson L."/>
            <person name="Mehta T."/>
            <person name="Neiman D."/>
            <person name="Pearson M."/>
            <person name="Roberts A."/>
            <person name="Saif S."/>
            <person name="Shea T."/>
            <person name="Shenoy N."/>
            <person name="Sisk P."/>
            <person name="Stolte C."/>
            <person name="Sykes S."/>
            <person name="Walk T."/>
            <person name="White J."/>
            <person name="Yandava C."/>
            <person name="Haas B."/>
            <person name="Nusbaum C."/>
            <person name="Birren B."/>
        </authorList>
    </citation>
    <scope>NUCLEOTIDE SEQUENCE</scope>
    <source>
        <strain evidence="2">ATCC 64411</strain>
    </source>
</reference>
<name>A0A0C4EC49_MAGP6</name>
<organism evidence="3 4">
    <name type="scientific">Magnaporthiopsis poae (strain ATCC 64411 / 73-15)</name>
    <name type="common">Kentucky bluegrass fungus</name>
    <name type="synonym">Magnaporthe poae</name>
    <dbReference type="NCBI Taxonomy" id="644358"/>
    <lineage>
        <taxon>Eukaryota</taxon>
        <taxon>Fungi</taxon>
        <taxon>Dikarya</taxon>
        <taxon>Ascomycota</taxon>
        <taxon>Pezizomycotina</taxon>
        <taxon>Sordariomycetes</taxon>
        <taxon>Sordariomycetidae</taxon>
        <taxon>Magnaporthales</taxon>
        <taxon>Magnaporthaceae</taxon>
        <taxon>Magnaporthiopsis</taxon>
    </lineage>
</organism>
<dbReference type="EMBL" id="GL876975">
    <property type="protein sequence ID" value="KLU90409.1"/>
    <property type="molecule type" value="Genomic_DNA"/>
</dbReference>
<evidence type="ECO:0000313" key="4">
    <source>
        <dbReference type="Proteomes" id="UP000011715"/>
    </source>
</evidence>
<keyword evidence="4" id="KW-1185">Reference proteome</keyword>
<sequence length="397" mass="42874">MERRHAEVSDWKNPIGGNAQHYKASPTERETKADEEDDIQKLDTHWKSGSNTGFDANELARVEVGISTRLPVGFVDDARRSVADGGANAKLPANCHSQHRRLHQTYFDTIARVTKTSVRAQMQIPLRACLKGAFDRVARQNAAGTRLVLPRANMTARSLAKRAIRLLVDPTFMAGRSGRIQKQKLQGKKPPSRLPMELAVRYHLVKGVMQTALGVAEDARLTGEGENDAAQLRSVRCLVEAIIRIILTPDADIAPAVELSSADHRNLDALVRDAMRVQSIVGPVSAGDVMRPALLAPQNGACGSIVANAHHASGPSLLLWSSVAFPLVLPAEQGGSPGRAENATPTHDEGHAQTQPQTRTLLIKAVLQTRATPGRLHELSFLASSLANRAAPSTLPK</sequence>
<evidence type="ECO:0000256" key="1">
    <source>
        <dbReference type="SAM" id="MobiDB-lite"/>
    </source>
</evidence>
<accession>A0A0C4EC49</accession>
<reference evidence="2" key="3">
    <citation type="submission" date="2011-03" db="EMBL/GenBank/DDBJ databases">
        <title>Annotation of Magnaporthe poae ATCC 64411.</title>
        <authorList>
            <person name="Ma L.-J."/>
            <person name="Dead R."/>
            <person name="Young S.K."/>
            <person name="Zeng Q."/>
            <person name="Gargeya S."/>
            <person name="Fitzgerald M."/>
            <person name="Haas B."/>
            <person name="Abouelleil A."/>
            <person name="Alvarado L."/>
            <person name="Arachchi H.M."/>
            <person name="Berlin A."/>
            <person name="Brown A."/>
            <person name="Chapman S.B."/>
            <person name="Chen Z."/>
            <person name="Dunbar C."/>
            <person name="Freedman E."/>
            <person name="Gearin G."/>
            <person name="Gellesch M."/>
            <person name="Goldberg J."/>
            <person name="Griggs A."/>
            <person name="Gujja S."/>
            <person name="Heiman D."/>
            <person name="Howarth C."/>
            <person name="Larson L."/>
            <person name="Lui A."/>
            <person name="MacDonald P.J.P."/>
            <person name="Mehta T."/>
            <person name="Montmayeur A."/>
            <person name="Murphy C."/>
            <person name="Neiman D."/>
            <person name="Pearson M."/>
            <person name="Priest M."/>
            <person name="Roberts A."/>
            <person name="Saif S."/>
            <person name="Shea T."/>
            <person name="Shenoy N."/>
            <person name="Sisk P."/>
            <person name="Stolte C."/>
            <person name="Sykes S."/>
            <person name="Yandava C."/>
            <person name="Wortman J."/>
            <person name="Nusbaum C."/>
            <person name="Birren B."/>
        </authorList>
    </citation>
    <scope>NUCLEOTIDE SEQUENCE</scope>
    <source>
        <strain evidence="2">ATCC 64411</strain>
    </source>
</reference>